<proteinExistence type="predicted"/>
<evidence type="ECO:0008006" key="5">
    <source>
        <dbReference type="Google" id="ProtNLM"/>
    </source>
</evidence>
<feature type="chain" id="PRO_5037173998" description="Lipoprotein" evidence="2">
    <location>
        <begin position="20"/>
        <end position="210"/>
    </location>
</feature>
<dbReference type="RefSeq" id="WP_434030040.1">
    <property type="nucleotide sequence ID" value="NZ_BNBA01000045.1"/>
</dbReference>
<evidence type="ECO:0000313" key="4">
    <source>
        <dbReference type="Proteomes" id="UP000623958"/>
    </source>
</evidence>
<sequence>MSKRPILSVVCLPVVLALAACGRQPPAADATADPAPSPPADPAPVFADASIGLRLMPVPGTTLERDFDREYLDTDGWKAFAPGDSEGKPLAALVLDGSNDLAAAELRIGSSDSLREAARCLEPPPEAQGDPDQVEIGGVAFVHFRAGDAAMSHFLQVEGYRSVRNGRCVAIDLMVSGTRPEVYDPPRKPPFDTGTAVARLHQALDAVHWQ</sequence>
<dbReference type="EMBL" id="BNBA01000045">
    <property type="protein sequence ID" value="GHH60383.1"/>
    <property type="molecule type" value="Genomic_DNA"/>
</dbReference>
<dbReference type="AlphaFoldDB" id="A0A919KK34"/>
<evidence type="ECO:0000256" key="1">
    <source>
        <dbReference type="SAM" id="MobiDB-lite"/>
    </source>
</evidence>
<dbReference type="PROSITE" id="PS51257">
    <property type="entry name" value="PROKAR_LIPOPROTEIN"/>
    <property type="match status" value="1"/>
</dbReference>
<gene>
    <name evidence="3" type="ORF">GCM10009090_35710</name>
</gene>
<feature type="region of interest" description="Disordered" evidence="1">
    <location>
        <begin position="25"/>
        <end position="44"/>
    </location>
</feature>
<reference evidence="3" key="2">
    <citation type="submission" date="2020-09" db="EMBL/GenBank/DDBJ databases">
        <authorList>
            <person name="Sun Q."/>
            <person name="Ohkuma M."/>
        </authorList>
    </citation>
    <scope>NUCLEOTIDE SEQUENCE</scope>
    <source>
        <strain evidence="3">JCM 13306</strain>
    </source>
</reference>
<name>A0A919KK34_9XANT</name>
<accession>A0A919KK34</accession>
<feature type="compositionally biased region" description="Low complexity" evidence="1">
    <location>
        <begin position="25"/>
        <end position="34"/>
    </location>
</feature>
<protein>
    <recommendedName>
        <fullName evidence="5">Lipoprotein</fullName>
    </recommendedName>
</protein>
<comment type="caution">
    <text evidence="3">The sequence shown here is derived from an EMBL/GenBank/DDBJ whole genome shotgun (WGS) entry which is preliminary data.</text>
</comment>
<keyword evidence="4" id="KW-1185">Reference proteome</keyword>
<keyword evidence="2" id="KW-0732">Signal</keyword>
<reference evidence="3" key="1">
    <citation type="journal article" date="2014" name="Int. J. Syst. Evol. Microbiol.">
        <title>Complete genome sequence of Corynebacterium casei LMG S-19264T (=DSM 44701T), isolated from a smear-ripened cheese.</title>
        <authorList>
            <consortium name="US DOE Joint Genome Institute (JGI-PGF)"/>
            <person name="Walter F."/>
            <person name="Albersmeier A."/>
            <person name="Kalinowski J."/>
            <person name="Ruckert C."/>
        </authorList>
    </citation>
    <scope>NUCLEOTIDE SEQUENCE</scope>
    <source>
        <strain evidence="3">JCM 13306</strain>
    </source>
</reference>
<organism evidence="3 4">
    <name type="scientific">Xanthomonas boreopolis</name>
    <dbReference type="NCBI Taxonomy" id="86183"/>
    <lineage>
        <taxon>Bacteria</taxon>
        <taxon>Pseudomonadati</taxon>
        <taxon>Pseudomonadota</taxon>
        <taxon>Gammaproteobacteria</taxon>
        <taxon>Lysobacterales</taxon>
        <taxon>Lysobacteraceae</taxon>
        <taxon>Xanthomonas</taxon>
    </lineage>
</organism>
<feature type="signal peptide" evidence="2">
    <location>
        <begin position="1"/>
        <end position="19"/>
    </location>
</feature>
<dbReference type="Proteomes" id="UP000623958">
    <property type="component" value="Unassembled WGS sequence"/>
</dbReference>
<evidence type="ECO:0000313" key="3">
    <source>
        <dbReference type="EMBL" id="GHH60383.1"/>
    </source>
</evidence>
<evidence type="ECO:0000256" key="2">
    <source>
        <dbReference type="SAM" id="SignalP"/>
    </source>
</evidence>